<dbReference type="EMBL" id="JAFMOF010000003">
    <property type="protein sequence ID" value="MBO0655558.1"/>
    <property type="molecule type" value="Genomic_DNA"/>
</dbReference>
<keyword evidence="2" id="KW-0378">Hydrolase</keyword>
<dbReference type="PANTHER" id="PTHR43798:SF33">
    <property type="entry name" value="HYDROLASE, PUTATIVE (AFU_ORTHOLOGUE AFUA_2G14860)-RELATED"/>
    <property type="match status" value="1"/>
</dbReference>
<evidence type="ECO:0000259" key="1">
    <source>
        <dbReference type="Pfam" id="PF12697"/>
    </source>
</evidence>
<dbReference type="InterPro" id="IPR050266">
    <property type="entry name" value="AB_hydrolase_sf"/>
</dbReference>
<sequence>MAAQIGSFASDEARTRVLAAYDRAMAFWPEPWDERDVETAYGATRVYGYGAEGDGVPVVLLHGQSAAPTEWAPHVAALAEGRRVFAVDRVGEPGYSTQTAPVRTPEDTAAWLEEVLAGLGLERVHLVGHSYGGWVALNHAVRAPGRVASVAVYDPPRALAPLKAGFVFGAVAQFVGPESFRTRWFDELIGPTGLPAEEAEVQARFSLEAIRGFRIRLLPPQHISDEELRGVTVPALVLLGGESRVHDARRAGERARRLVPGARVEVVPGAGHGIPVALFNDRVPEFVREVEDRQDARS</sequence>
<comment type="caution">
    <text evidence="2">The sequence shown here is derived from an EMBL/GenBank/DDBJ whole genome shotgun (WGS) entry which is preliminary data.</text>
</comment>
<dbReference type="Pfam" id="PF12697">
    <property type="entry name" value="Abhydrolase_6"/>
    <property type="match status" value="1"/>
</dbReference>
<dbReference type="InterPro" id="IPR000073">
    <property type="entry name" value="AB_hydrolase_1"/>
</dbReference>
<dbReference type="InterPro" id="IPR029058">
    <property type="entry name" value="AB_hydrolase_fold"/>
</dbReference>
<proteinExistence type="predicted"/>
<reference evidence="2" key="1">
    <citation type="submission" date="2021-03" db="EMBL/GenBank/DDBJ databases">
        <title>Streptomyces strains.</title>
        <authorList>
            <person name="Lund M.B."/>
            <person name="Toerring T."/>
        </authorList>
    </citation>
    <scope>NUCLEOTIDE SEQUENCE</scope>
    <source>
        <strain evidence="2">JCM 4242</strain>
    </source>
</reference>
<dbReference type="SUPFAM" id="SSF53474">
    <property type="entry name" value="alpha/beta-Hydrolases"/>
    <property type="match status" value="1"/>
</dbReference>
<accession>A0A939JQH1</accession>
<dbReference type="PANTHER" id="PTHR43798">
    <property type="entry name" value="MONOACYLGLYCEROL LIPASE"/>
    <property type="match status" value="1"/>
</dbReference>
<dbReference type="RefSeq" id="WP_086573903.1">
    <property type="nucleotide sequence ID" value="NZ_JAFMOF010000003.1"/>
</dbReference>
<keyword evidence="3" id="KW-1185">Reference proteome</keyword>
<evidence type="ECO:0000313" key="3">
    <source>
        <dbReference type="Proteomes" id="UP000664781"/>
    </source>
</evidence>
<organism evidence="2 3">
    <name type="scientific">Streptomyces triculaminicus</name>
    <dbReference type="NCBI Taxonomy" id="2816232"/>
    <lineage>
        <taxon>Bacteria</taxon>
        <taxon>Bacillati</taxon>
        <taxon>Actinomycetota</taxon>
        <taxon>Actinomycetes</taxon>
        <taxon>Kitasatosporales</taxon>
        <taxon>Streptomycetaceae</taxon>
        <taxon>Streptomyces</taxon>
    </lineage>
</organism>
<name>A0A939JQH1_9ACTN</name>
<gene>
    <name evidence="2" type="ORF">J1792_23090</name>
</gene>
<dbReference type="GO" id="GO:0016787">
    <property type="term" value="F:hydrolase activity"/>
    <property type="evidence" value="ECO:0007669"/>
    <property type="project" value="UniProtKB-KW"/>
</dbReference>
<dbReference type="Proteomes" id="UP000664781">
    <property type="component" value="Unassembled WGS sequence"/>
</dbReference>
<dbReference type="GO" id="GO:0016020">
    <property type="term" value="C:membrane"/>
    <property type="evidence" value="ECO:0007669"/>
    <property type="project" value="TreeGrafter"/>
</dbReference>
<dbReference type="AlphaFoldDB" id="A0A939JQH1"/>
<evidence type="ECO:0000313" key="2">
    <source>
        <dbReference type="EMBL" id="MBO0655558.1"/>
    </source>
</evidence>
<protein>
    <submittedName>
        <fullName evidence="2">Alpha/beta fold hydrolase</fullName>
    </submittedName>
</protein>
<feature type="domain" description="AB hydrolase-1" evidence="1">
    <location>
        <begin position="58"/>
        <end position="276"/>
    </location>
</feature>
<dbReference type="Gene3D" id="3.40.50.1820">
    <property type="entry name" value="alpha/beta hydrolase"/>
    <property type="match status" value="1"/>
</dbReference>